<keyword evidence="1" id="KW-0812">Transmembrane</keyword>
<protein>
    <submittedName>
        <fullName evidence="2">Sdh4</fullName>
    </submittedName>
</protein>
<geneLocation type="mitochondrion" evidence="2"/>
<keyword evidence="1" id="KW-0472">Membrane</keyword>
<accession>A0A140F2M3</accession>
<feature type="transmembrane region" description="Helical" evidence="1">
    <location>
        <begin position="66"/>
        <end position="87"/>
    </location>
</feature>
<dbReference type="GO" id="GO:0016020">
    <property type="term" value="C:membrane"/>
    <property type="evidence" value="ECO:0007669"/>
    <property type="project" value="InterPro"/>
</dbReference>
<evidence type="ECO:0000256" key="1">
    <source>
        <dbReference type="SAM" id="Phobius"/>
    </source>
</evidence>
<dbReference type="InterPro" id="IPR034804">
    <property type="entry name" value="SQR/QFR_C/D"/>
</dbReference>
<dbReference type="EMBL" id="KU057179">
    <property type="protein sequence ID" value="AML60657.1"/>
    <property type="molecule type" value="Genomic_DNA"/>
</dbReference>
<name>A0A140F2M3_9EUKA</name>
<dbReference type="SUPFAM" id="SSF81343">
    <property type="entry name" value="Fumarate reductase respiratory complex transmembrane subunits"/>
    <property type="match status" value="1"/>
</dbReference>
<reference evidence="2" key="1">
    <citation type="submission" date="2015-11" db="EMBL/GenBank/DDBJ databases">
        <authorList>
            <person name="Zhang Y."/>
            <person name="Guo Z."/>
        </authorList>
    </citation>
    <scope>NUCLEOTIDE SEQUENCE</scope>
</reference>
<proteinExistence type="predicted"/>
<keyword evidence="2" id="KW-0496">Mitochondrion</keyword>
<evidence type="ECO:0000313" key="2">
    <source>
        <dbReference type="EMBL" id="AML60657.1"/>
    </source>
</evidence>
<dbReference type="AlphaFoldDB" id="A0A140F2M3"/>
<keyword evidence="1" id="KW-1133">Transmembrane helix</keyword>
<gene>
    <name evidence="2" type="ORF">Mmmito_0099</name>
</gene>
<organism evidence="2">
    <name type="scientific">Moramonas marocensis</name>
    <dbReference type="NCBI Taxonomy" id="1805496"/>
    <lineage>
        <taxon>Eukaryota</taxon>
        <taxon>Discoba</taxon>
        <taxon>Jakobida</taxon>
        <taxon>Histionina</taxon>
        <taxon>Moramonas</taxon>
    </lineage>
</organism>
<dbReference type="Gene3D" id="1.20.1300.10">
    <property type="entry name" value="Fumarate reductase/succinate dehydrogenase, transmembrane subunit"/>
    <property type="match status" value="1"/>
</dbReference>
<sequence>MSITNLTIKNTFSKIHQSQSTHWSINIFLSILSVPLFLYIFIGPLLNYSSYAKETGINHIDYLELILSQNSILLALSVVFMVIHIQSGIESVVEDYIHGEKIKAISKILLRILTIEVIKTIYLFFITLA</sequence>
<feature type="transmembrane region" description="Helical" evidence="1">
    <location>
        <begin position="108"/>
        <end position="128"/>
    </location>
</feature>
<feature type="transmembrane region" description="Helical" evidence="1">
    <location>
        <begin position="23"/>
        <end position="46"/>
    </location>
</feature>
<reference evidence="2" key="2">
    <citation type="journal article" date="2016" name="Open Biol.">
        <title>Moramonas marocensis gen. nov., sp. nov.: a jakobid flagellate isolated from desert soil with a bacteria-like, but bloated mitochondrial genome.</title>
        <authorList>
            <person name="Strassert J.F."/>
            <person name="Tikhonenkov D.V."/>
            <person name="Pombert J.F."/>
            <person name="Kolisko M."/>
            <person name="Tai V."/>
            <person name="Mylnikov A.P."/>
            <person name="Keeling P.J."/>
        </authorList>
    </citation>
    <scope>NUCLEOTIDE SEQUENCE</scope>
</reference>